<name>A0ABY7AHQ2_9FIRM</name>
<proteinExistence type="predicted"/>
<keyword evidence="2" id="KW-0732">Signal</keyword>
<dbReference type="RefSeq" id="WP_268116188.1">
    <property type="nucleotide sequence ID" value="NZ_CP113524.1"/>
</dbReference>
<organism evidence="3 4">
    <name type="scientific">Lacrimispora xylanolytica</name>
    <dbReference type="NCBI Taxonomy" id="29375"/>
    <lineage>
        <taxon>Bacteria</taxon>
        <taxon>Bacillati</taxon>
        <taxon>Bacillota</taxon>
        <taxon>Clostridia</taxon>
        <taxon>Lachnospirales</taxon>
        <taxon>Lachnospiraceae</taxon>
        <taxon>Lacrimispora</taxon>
    </lineage>
</organism>
<keyword evidence="1" id="KW-0472">Membrane</keyword>
<evidence type="ECO:0000256" key="2">
    <source>
        <dbReference type="SAM" id="SignalP"/>
    </source>
</evidence>
<dbReference type="Proteomes" id="UP001163115">
    <property type="component" value="Chromosome"/>
</dbReference>
<gene>
    <name evidence="3" type="ORF">OW255_07380</name>
</gene>
<dbReference type="EMBL" id="CP113524">
    <property type="protein sequence ID" value="WAJ25323.1"/>
    <property type="molecule type" value="Genomic_DNA"/>
</dbReference>
<keyword evidence="1" id="KW-0812">Transmembrane</keyword>
<dbReference type="InterPro" id="IPR018763">
    <property type="entry name" value="DUF2334"/>
</dbReference>
<dbReference type="Pfam" id="PF10096">
    <property type="entry name" value="DUF2334"/>
    <property type="match status" value="1"/>
</dbReference>
<evidence type="ECO:0000256" key="1">
    <source>
        <dbReference type="SAM" id="Phobius"/>
    </source>
</evidence>
<feature type="signal peptide" evidence="2">
    <location>
        <begin position="1"/>
        <end position="25"/>
    </location>
</feature>
<sequence>MCKRWIIGFAMYVLSALYCQPAVWAADQKQIEKGDILIIYSDGSDKNTGRMVSDMVEILTYQSFKVSYGTASECMDDLNKFSYVICYDITTYPSEFPEKLRLYEENHTGETKEASHIFFVGNEFLKAYLDQTGRDQSYEYIKSTTGKIRYNFDDLSQRSSMAKEPFFLFLKNLSYKNGGLTVSEKEGYVCAREGALTHLPVTDFDDPLIKAVFIKEVAQWKWPFNGSPNIFPQYIIVNKVYPYEDPEKLMGVVKMLVKGKTPFVISVMPMYVNGDYPAMVRFCEILRYAQANGGAVIINTPINQMNPLDKNVVLDYLAQALSIYNKQGVYPLALQVPRNWMFHPDTIEIMRHFKTIVTSNEEDSYLDASEGNTNEVYKDGHQWIGSSVALDDLGTSYVSAYSTAVWISMEADPSEILLKINACRSSRIPLKSLWDMEHSYWMEKDLMTYGNQGLILNQKKQDLSFLPSTYVKNFDYHRNMLQRFSKDLTSQNRLLIFMVGITSLVFLLFILFARYNNRRNYFFGSGEKEKDQG</sequence>
<protein>
    <submittedName>
        <fullName evidence="3">DUF2334 domain-containing protein</fullName>
    </submittedName>
</protein>
<feature type="transmembrane region" description="Helical" evidence="1">
    <location>
        <begin position="494"/>
        <end position="513"/>
    </location>
</feature>
<accession>A0ABY7AHQ2</accession>
<evidence type="ECO:0000313" key="3">
    <source>
        <dbReference type="EMBL" id="WAJ25323.1"/>
    </source>
</evidence>
<keyword evidence="4" id="KW-1185">Reference proteome</keyword>
<evidence type="ECO:0000313" key="4">
    <source>
        <dbReference type="Proteomes" id="UP001163115"/>
    </source>
</evidence>
<feature type="chain" id="PRO_5045661901" evidence="2">
    <location>
        <begin position="26"/>
        <end position="533"/>
    </location>
</feature>
<reference evidence="3" key="1">
    <citation type="submission" date="2022-11" db="EMBL/GenBank/DDBJ databases">
        <title>Lacrimispora xylanolytica sy1, complete genome.</title>
        <authorList>
            <person name="Choi S."/>
        </authorList>
    </citation>
    <scope>NUCLEOTIDE SEQUENCE</scope>
    <source>
        <strain evidence="3">Sy1</strain>
    </source>
</reference>
<keyword evidence="1" id="KW-1133">Transmembrane helix</keyword>